<dbReference type="GO" id="GO:0005524">
    <property type="term" value="F:ATP binding"/>
    <property type="evidence" value="ECO:0007669"/>
    <property type="project" value="UniProtKB-KW"/>
</dbReference>
<keyword evidence="6" id="KW-0547">Nucleotide-binding</keyword>
<organism evidence="8 9">
    <name type="scientific">Angomonas deanei</name>
    <dbReference type="NCBI Taxonomy" id="59799"/>
    <lineage>
        <taxon>Eukaryota</taxon>
        <taxon>Discoba</taxon>
        <taxon>Euglenozoa</taxon>
        <taxon>Kinetoplastea</taxon>
        <taxon>Metakinetoplastina</taxon>
        <taxon>Trypanosomatida</taxon>
        <taxon>Trypanosomatidae</taxon>
        <taxon>Strigomonadinae</taxon>
        <taxon>Angomonas</taxon>
    </lineage>
</organism>
<evidence type="ECO:0000313" key="8">
    <source>
        <dbReference type="EMBL" id="CAD2218751.1"/>
    </source>
</evidence>
<gene>
    <name evidence="8" type="ORF">ADEAN_000624200</name>
</gene>
<keyword evidence="9" id="KW-1185">Reference proteome</keyword>
<reference evidence="8 9" key="1">
    <citation type="submission" date="2020-08" db="EMBL/GenBank/DDBJ databases">
        <authorList>
            <person name="Newling K."/>
            <person name="Davey J."/>
            <person name="Forrester S."/>
        </authorList>
    </citation>
    <scope>NUCLEOTIDE SEQUENCE [LARGE SCALE GENOMIC DNA]</scope>
    <source>
        <strain evidence="9">Crithidia deanei Carvalho (ATCC PRA-265)</strain>
    </source>
</reference>
<evidence type="ECO:0000256" key="5">
    <source>
        <dbReference type="ARBA" id="ARBA00048954"/>
    </source>
</evidence>
<evidence type="ECO:0000313" key="9">
    <source>
        <dbReference type="Proteomes" id="UP000515908"/>
    </source>
</evidence>
<keyword evidence="6" id="KW-0227">DNA damage</keyword>
<comment type="similarity">
    <text evidence="2">Belongs to the helicase family. PIF1 subfamily.</text>
</comment>
<dbReference type="Proteomes" id="UP000515908">
    <property type="component" value="Chromosome 12"/>
</dbReference>
<dbReference type="VEuPathDB" id="TriTrypDB:ADEAN_000624200"/>
<dbReference type="Pfam" id="PF05970">
    <property type="entry name" value="PIF1"/>
    <property type="match status" value="1"/>
</dbReference>
<name>A0A7G2CIH0_9TRYP</name>
<keyword evidence="6" id="KW-0067">ATP-binding</keyword>
<comment type="catalytic activity">
    <reaction evidence="5 6">
        <text>ATP + H2O = ADP + phosphate + H(+)</text>
        <dbReference type="Rhea" id="RHEA:13065"/>
        <dbReference type="ChEBI" id="CHEBI:15377"/>
        <dbReference type="ChEBI" id="CHEBI:15378"/>
        <dbReference type="ChEBI" id="CHEBI:30616"/>
        <dbReference type="ChEBI" id="CHEBI:43474"/>
        <dbReference type="ChEBI" id="CHEBI:456216"/>
        <dbReference type="EC" id="5.6.2.3"/>
    </reaction>
</comment>
<dbReference type="InterPro" id="IPR027417">
    <property type="entry name" value="P-loop_NTPase"/>
</dbReference>
<dbReference type="GO" id="GO:0016787">
    <property type="term" value="F:hydrolase activity"/>
    <property type="evidence" value="ECO:0007669"/>
    <property type="project" value="UniProtKB-KW"/>
</dbReference>
<dbReference type="AlphaFoldDB" id="A0A7G2CIH0"/>
<comment type="subunit">
    <text evidence="3">Monomer.</text>
</comment>
<keyword evidence="6" id="KW-0378">Hydrolase</keyword>
<dbReference type="GO" id="GO:0006310">
    <property type="term" value="P:DNA recombination"/>
    <property type="evidence" value="ECO:0007669"/>
    <property type="project" value="UniProtKB-KW"/>
</dbReference>
<dbReference type="EMBL" id="LR877156">
    <property type="protein sequence ID" value="CAD2218751.1"/>
    <property type="molecule type" value="Genomic_DNA"/>
</dbReference>
<dbReference type="GO" id="GO:0006281">
    <property type="term" value="P:DNA repair"/>
    <property type="evidence" value="ECO:0007669"/>
    <property type="project" value="UniProtKB-KW"/>
</dbReference>
<evidence type="ECO:0000256" key="2">
    <source>
        <dbReference type="ARBA" id="ARBA00009781"/>
    </source>
</evidence>
<proteinExistence type="inferred from homology"/>
<evidence type="ECO:0000256" key="6">
    <source>
        <dbReference type="RuleBase" id="RU363044"/>
    </source>
</evidence>
<dbReference type="SUPFAM" id="SSF52540">
    <property type="entry name" value="P-loop containing nucleoside triphosphate hydrolases"/>
    <property type="match status" value="2"/>
</dbReference>
<keyword evidence="4 6" id="KW-0233">DNA recombination</keyword>
<sequence>MTLLKRDDVFTVMTAELEKRYSAFVQVYMPPRLDSATDPSVSGTVLTPDQSNVLLLAERGYNIYIGGSAGTGKTVLLKSIYRKLSQEGLRVAVTATTGVAAVQLGGCTFHYAFNAPVVLDMSRPQRWDATALRAVDVVIIDEVSLLNASRLDAFDMEARLARMSRAPFGGIQVILCGDFLQLSIEGPDQLDTQPLFQSQAFKNFVQLRLVTPMRHAAGDPLLELLTKLRRGIFDQRMFDQLNRPIPADTTHITYIFPRRREAKQLNERKLEELQSTEHVYIPQRGPLELVGTFTPSAFIDMPLEATSLPSRELVVQLLREEILEVCPEAVAVNELDCVIMPARTAHVSMLMRVRHPDKQLLHRMTPSGPILGASALKPGQWEQVAENVAKKVGGRLVRMYDKEPPNLIPLSVSMTLADMNSSDTSDVLAPLRLKLGCRVMINRNLSRTVSNGSVGVVEAFSEPDPTLFPTGIGSYSFHQLKEKTLFSTLPVVRLLSGEVVQVPPISVASGGTPLTYYYKHDVYPLPLQLGYSFTVHKVQGLTLQGTVVMDCANFFDCPHLLYVACSRVRSLDQLIVYNVEARMISVRRSALQFADGLAEAHNPAILIPPADMPRASWTERTAQRVLKLEE</sequence>
<dbReference type="SMART" id="SM00382">
    <property type="entry name" value="AAA"/>
    <property type="match status" value="1"/>
</dbReference>
<dbReference type="GO" id="GO:0000723">
    <property type="term" value="P:telomere maintenance"/>
    <property type="evidence" value="ECO:0007669"/>
    <property type="project" value="InterPro"/>
</dbReference>
<comment type="cofactor">
    <cofactor evidence="1 6">
        <name>Mg(2+)</name>
        <dbReference type="ChEBI" id="CHEBI:18420"/>
    </cofactor>
</comment>
<accession>A0A7G2CIH0</accession>
<dbReference type="InterPro" id="IPR003593">
    <property type="entry name" value="AAA+_ATPase"/>
</dbReference>
<dbReference type="InterPro" id="IPR010285">
    <property type="entry name" value="DNA_helicase_pif1-like_DEAD"/>
</dbReference>
<evidence type="ECO:0000259" key="7">
    <source>
        <dbReference type="SMART" id="SM00382"/>
    </source>
</evidence>
<feature type="domain" description="AAA+ ATPase" evidence="7">
    <location>
        <begin position="59"/>
        <end position="243"/>
    </location>
</feature>
<evidence type="ECO:0000256" key="1">
    <source>
        <dbReference type="ARBA" id="ARBA00001946"/>
    </source>
</evidence>
<evidence type="ECO:0000256" key="4">
    <source>
        <dbReference type="ARBA" id="ARBA00023172"/>
    </source>
</evidence>
<keyword evidence="6" id="KW-0234">DNA repair</keyword>
<dbReference type="EC" id="5.6.2.3" evidence="6"/>
<keyword evidence="6 8" id="KW-0347">Helicase</keyword>
<dbReference type="Gene3D" id="3.40.50.300">
    <property type="entry name" value="P-loop containing nucleotide triphosphate hydrolases"/>
    <property type="match status" value="1"/>
</dbReference>
<dbReference type="GO" id="GO:0043139">
    <property type="term" value="F:5'-3' DNA helicase activity"/>
    <property type="evidence" value="ECO:0007669"/>
    <property type="project" value="UniProtKB-EC"/>
</dbReference>
<dbReference type="InterPro" id="IPR051055">
    <property type="entry name" value="PIF1_helicase"/>
</dbReference>
<evidence type="ECO:0000256" key="3">
    <source>
        <dbReference type="ARBA" id="ARBA00011245"/>
    </source>
</evidence>
<dbReference type="PANTHER" id="PTHR47642">
    <property type="entry name" value="ATP-DEPENDENT DNA HELICASE"/>
    <property type="match status" value="1"/>
</dbReference>
<protein>
    <recommendedName>
        <fullName evidence="6">ATP-dependent DNA helicase</fullName>
        <ecNumber evidence="6">5.6.2.3</ecNumber>
    </recommendedName>
</protein>